<sequence length="256" mass="28805">MMAPSCSGARPTDLTSCCRLLLGHGRGDYHPITQNCEHAAHWCKTGRQWCSQTLTPGHGNIPFEDQLRKLDVLALKTHVEAIKSAAATSTLTNDCAEHNGLHGRTLFWMDSFSAEIVHVRNGLARRVFNRPPTIAKIYHPRLTWTSPTNGNSSLMALKIGKRFHQHANWPRHVEFAASFLKTSITRNEDRRVAADKILAFLAILCAVDSTQRYRTDATRVVVNDAKHVETSIVSSHSVVSCYFERFISFMQQTKHK</sequence>
<feature type="domain" description="LRAT" evidence="1">
    <location>
        <begin position="1"/>
        <end position="52"/>
    </location>
</feature>
<name>W2GL37_PHYNI</name>
<dbReference type="Proteomes" id="UP000053864">
    <property type="component" value="Unassembled WGS sequence"/>
</dbReference>
<gene>
    <name evidence="2" type="ORF">L915_11714</name>
    <name evidence="3" type="ORF">L916_11638</name>
</gene>
<evidence type="ECO:0000313" key="2">
    <source>
        <dbReference type="EMBL" id="ETK83000.1"/>
    </source>
</evidence>
<proteinExistence type="predicted"/>
<protein>
    <recommendedName>
        <fullName evidence="1">LRAT domain-containing protein</fullName>
    </recommendedName>
</protein>
<dbReference type="Proteomes" id="UP000053236">
    <property type="component" value="Unassembled WGS sequence"/>
</dbReference>
<dbReference type="EMBL" id="KI673806">
    <property type="protein sequence ID" value="ETL36376.1"/>
    <property type="molecule type" value="Genomic_DNA"/>
</dbReference>
<evidence type="ECO:0000313" key="3">
    <source>
        <dbReference type="EMBL" id="ETL36376.1"/>
    </source>
</evidence>
<dbReference type="PROSITE" id="PS51934">
    <property type="entry name" value="LRAT"/>
    <property type="match status" value="1"/>
</dbReference>
<reference evidence="3" key="2">
    <citation type="submission" date="2013-11" db="EMBL/GenBank/DDBJ databases">
        <title>The Genome Sequence of Phytophthora parasitica CJ05E6.</title>
        <authorList>
            <consortium name="The Broad Institute Genomics Platform"/>
            <person name="Russ C."/>
            <person name="Tyler B."/>
            <person name="Panabieres F."/>
            <person name="Shan W."/>
            <person name="Tripathy S."/>
            <person name="Grunwald N."/>
            <person name="Machado M."/>
            <person name="Johnson C.S."/>
            <person name="Arredondo F."/>
            <person name="Hong C."/>
            <person name="Coffey M."/>
            <person name="Young S.K."/>
            <person name="Zeng Q."/>
            <person name="Gargeya S."/>
            <person name="Fitzgerald M."/>
            <person name="Abouelleil A."/>
            <person name="Alvarado L."/>
            <person name="Chapman S.B."/>
            <person name="Gainer-Dewar J."/>
            <person name="Goldberg J."/>
            <person name="Griggs A."/>
            <person name="Gujja S."/>
            <person name="Hansen M."/>
            <person name="Howarth C."/>
            <person name="Imamovic A."/>
            <person name="Ireland A."/>
            <person name="Larimer J."/>
            <person name="McCowan C."/>
            <person name="Murphy C."/>
            <person name="Pearson M."/>
            <person name="Poon T.W."/>
            <person name="Priest M."/>
            <person name="Roberts A."/>
            <person name="Saif S."/>
            <person name="Shea T."/>
            <person name="Sykes S."/>
            <person name="Wortman J."/>
            <person name="Nusbaum C."/>
            <person name="Birren B."/>
        </authorList>
    </citation>
    <scope>NUCLEOTIDE SEQUENCE [LARGE SCALE GENOMIC DNA]</scope>
    <source>
        <strain evidence="3">CJ05E6</strain>
    </source>
</reference>
<dbReference type="VEuPathDB" id="FungiDB:PPTG_13654"/>
<evidence type="ECO:0000259" key="1">
    <source>
        <dbReference type="PROSITE" id="PS51934"/>
    </source>
</evidence>
<dbReference type="AlphaFoldDB" id="W2GL37"/>
<accession>W2GL37</accession>
<dbReference type="Gene3D" id="3.90.1720.10">
    <property type="entry name" value="endopeptidase domain like (from Nostoc punctiforme)"/>
    <property type="match status" value="1"/>
</dbReference>
<dbReference type="EMBL" id="KI687112">
    <property type="protein sequence ID" value="ETK83000.1"/>
    <property type="molecule type" value="Genomic_DNA"/>
</dbReference>
<reference evidence="2" key="1">
    <citation type="submission" date="2013-11" db="EMBL/GenBank/DDBJ databases">
        <title>The Genome Sequence of Phytophthora parasitica CJ02B3.</title>
        <authorList>
            <consortium name="The Broad Institute Genomics Platform"/>
            <person name="Russ C."/>
            <person name="Tyler B."/>
            <person name="Panabieres F."/>
            <person name="Shan W."/>
            <person name="Tripathy S."/>
            <person name="Grunwald N."/>
            <person name="Machado M."/>
            <person name="Johnson C.S."/>
            <person name="Arredondo F."/>
            <person name="Hong C."/>
            <person name="Coffey M."/>
            <person name="Young S.K."/>
            <person name="Zeng Q."/>
            <person name="Gargeya S."/>
            <person name="Fitzgerald M."/>
            <person name="Abouelleil A."/>
            <person name="Alvarado L."/>
            <person name="Chapman S.B."/>
            <person name="Gainer-Dewar J."/>
            <person name="Goldberg J."/>
            <person name="Griggs A."/>
            <person name="Gujja S."/>
            <person name="Hansen M."/>
            <person name="Howarth C."/>
            <person name="Imamovic A."/>
            <person name="Ireland A."/>
            <person name="Larimer J."/>
            <person name="McCowan C."/>
            <person name="Murphy C."/>
            <person name="Pearson M."/>
            <person name="Poon T.W."/>
            <person name="Priest M."/>
            <person name="Roberts A."/>
            <person name="Saif S."/>
            <person name="Shea T."/>
            <person name="Sykes S."/>
            <person name="Wortman J."/>
            <person name="Nusbaum C."/>
            <person name="Birren B."/>
        </authorList>
    </citation>
    <scope>NUCLEOTIDE SEQUENCE [LARGE SCALE GENOMIC DNA]</scope>
    <source>
        <strain evidence="2">CJ02B3</strain>
    </source>
</reference>
<dbReference type="InterPro" id="IPR007053">
    <property type="entry name" value="LRAT_dom"/>
</dbReference>
<organism evidence="2">
    <name type="scientific">Phytophthora nicotianae</name>
    <name type="common">Potato buckeye rot agent</name>
    <name type="synonym">Phytophthora parasitica</name>
    <dbReference type="NCBI Taxonomy" id="4792"/>
    <lineage>
        <taxon>Eukaryota</taxon>
        <taxon>Sar</taxon>
        <taxon>Stramenopiles</taxon>
        <taxon>Oomycota</taxon>
        <taxon>Peronosporomycetes</taxon>
        <taxon>Peronosporales</taxon>
        <taxon>Peronosporaceae</taxon>
        <taxon>Phytophthora</taxon>
    </lineage>
</organism>